<organism evidence="2 3">
    <name type="scientific">Ladona fulva</name>
    <name type="common">Scarce chaser dragonfly</name>
    <name type="synonym">Libellula fulva</name>
    <dbReference type="NCBI Taxonomy" id="123851"/>
    <lineage>
        <taxon>Eukaryota</taxon>
        <taxon>Metazoa</taxon>
        <taxon>Ecdysozoa</taxon>
        <taxon>Arthropoda</taxon>
        <taxon>Hexapoda</taxon>
        <taxon>Insecta</taxon>
        <taxon>Pterygota</taxon>
        <taxon>Palaeoptera</taxon>
        <taxon>Odonata</taxon>
        <taxon>Epiprocta</taxon>
        <taxon>Anisoptera</taxon>
        <taxon>Libelluloidea</taxon>
        <taxon>Libellulidae</taxon>
        <taxon>Ladona</taxon>
    </lineage>
</organism>
<reference evidence="2" key="1">
    <citation type="submission" date="2013-04" db="EMBL/GenBank/DDBJ databases">
        <authorList>
            <person name="Qu J."/>
            <person name="Murali S.C."/>
            <person name="Bandaranaike D."/>
            <person name="Bellair M."/>
            <person name="Blankenburg K."/>
            <person name="Chao H."/>
            <person name="Dinh H."/>
            <person name="Doddapaneni H."/>
            <person name="Downs B."/>
            <person name="Dugan-Rocha S."/>
            <person name="Elkadiri S."/>
            <person name="Gnanaolivu R.D."/>
            <person name="Hernandez B."/>
            <person name="Javaid M."/>
            <person name="Jayaseelan J.C."/>
            <person name="Lee S."/>
            <person name="Li M."/>
            <person name="Ming W."/>
            <person name="Munidasa M."/>
            <person name="Muniz J."/>
            <person name="Nguyen L."/>
            <person name="Ongeri F."/>
            <person name="Osuji N."/>
            <person name="Pu L.-L."/>
            <person name="Puazo M."/>
            <person name="Qu C."/>
            <person name="Quiroz J."/>
            <person name="Raj R."/>
            <person name="Weissenberger G."/>
            <person name="Xin Y."/>
            <person name="Zou X."/>
            <person name="Han Y."/>
            <person name="Richards S."/>
            <person name="Worley K."/>
            <person name="Muzny D."/>
            <person name="Gibbs R."/>
        </authorList>
    </citation>
    <scope>NUCLEOTIDE SEQUENCE</scope>
    <source>
        <strain evidence="2">Sampled in the wild</strain>
    </source>
</reference>
<accession>A0A8K0KRT9</accession>
<evidence type="ECO:0000313" key="3">
    <source>
        <dbReference type="Proteomes" id="UP000792457"/>
    </source>
</evidence>
<comment type="caution">
    <text evidence="2">The sequence shown here is derived from an EMBL/GenBank/DDBJ whole genome shotgun (WGS) entry which is preliminary data.</text>
</comment>
<dbReference type="AlphaFoldDB" id="A0A8K0KRT9"/>
<sequence length="141" mass="15420">MLKVPVLRASHPRMHLRHQMLQMWRRSTPSPPVMLCQLWGYITSHNRLDLPKTPSSPQLYSHNHPTAAPSLHHDHHPPSRTSAQGASASGIPPTIAPQASNAPDVEEEDTEPSSNAVSTVGIHHIPQQTGPAQDAQQPTTL</sequence>
<feature type="region of interest" description="Disordered" evidence="1">
    <location>
        <begin position="46"/>
        <end position="141"/>
    </location>
</feature>
<feature type="compositionally biased region" description="Polar residues" evidence="1">
    <location>
        <begin position="126"/>
        <end position="141"/>
    </location>
</feature>
<feature type="compositionally biased region" description="Polar residues" evidence="1">
    <location>
        <begin position="53"/>
        <end position="64"/>
    </location>
</feature>
<reference evidence="2" key="2">
    <citation type="submission" date="2017-10" db="EMBL/GenBank/DDBJ databases">
        <title>Ladona fulva Genome sequencing and assembly.</title>
        <authorList>
            <person name="Murali S."/>
            <person name="Richards S."/>
            <person name="Bandaranaike D."/>
            <person name="Bellair M."/>
            <person name="Blankenburg K."/>
            <person name="Chao H."/>
            <person name="Dinh H."/>
            <person name="Doddapaneni H."/>
            <person name="Dugan-Rocha S."/>
            <person name="Elkadiri S."/>
            <person name="Gnanaolivu R."/>
            <person name="Hernandez B."/>
            <person name="Skinner E."/>
            <person name="Javaid M."/>
            <person name="Lee S."/>
            <person name="Li M."/>
            <person name="Ming W."/>
            <person name="Munidasa M."/>
            <person name="Muniz J."/>
            <person name="Nguyen L."/>
            <person name="Hughes D."/>
            <person name="Osuji N."/>
            <person name="Pu L.-L."/>
            <person name="Puazo M."/>
            <person name="Qu C."/>
            <person name="Quiroz J."/>
            <person name="Raj R."/>
            <person name="Weissenberger G."/>
            <person name="Xin Y."/>
            <person name="Zou X."/>
            <person name="Han Y."/>
            <person name="Worley K."/>
            <person name="Muzny D."/>
            <person name="Gibbs R."/>
        </authorList>
    </citation>
    <scope>NUCLEOTIDE SEQUENCE</scope>
    <source>
        <strain evidence="2">Sampled in the wild</strain>
    </source>
</reference>
<evidence type="ECO:0000256" key="1">
    <source>
        <dbReference type="SAM" id="MobiDB-lite"/>
    </source>
</evidence>
<keyword evidence="3" id="KW-1185">Reference proteome</keyword>
<protein>
    <submittedName>
        <fullName evidence="2">Uncharacterized protein</fullName>
    </submittedName>
</protein>
<gene>
    <name evidence="2" type="ORF">J437_LFUL017010</name>
</gene>
<name>A0A8K0KRT9_LADFU</name>
<dbReference type="EMBL" id="KZ309127">
    <property type="protein sequence ID" value="KAG8237133.1"/>
    <property type="molecule type" value="Genomic_DNA"/>
</dbReference>
<dbReference type="Proteomes" id="UP000792457">
    <property type="component" value="Unassembled WGS sequence"/>
</dbReference>
<proteinExistence type="predicted"/>
<evidence type="ECO:0000313" key="2">
    <source>
        <dbReference type="EMBL" id="KAG8237133.1"/>
    </source>
</evidence>